<organism evidence="1 2">
    <name type="scientific">Fusarium decemcellulare</name>
    <dbReference type="NCBI Taxonomy" id="57161"/>
    <lineage>
        <taxon>Eukaryota</taxon>
        <taxon>Fungi</taxon>
        <taxon>Dikarya</taxon>
        <taxon>Ascomycota</taxon>
        <taxon>Pezizomycotina</taxon>
        <taxon>Sordariomycetes</taxon>
        <taxon>Hypocreomycetidae</taxon>
        <taxon>Hypocreales</taxon>
        <taxon>Nectriaceae</taxon>
        <taxon>Fusarium</taxon>
        <taxon>Fusarium decemcellulare species complex</taxon>
    </lineage>
</organism>
<accession>A0ACC1RQZ6</accession>
<evidence type="ECO:0000313" key="2">
    <source>
        <dbReference type="Proteomes" id="UP001148629"/>
    </source>
</evidence>
<keyword evidence="2" id="KW-1185">Reference proteome</keyword>
<proteinExistence type="predicted"/>
<protein>
    <submittedName>
        <fullName evidence="1">Uncharacterized protein</fullName>
    </submittedName>
</protein>
<dbReference type="Proteomes" id="UP001148629">
    <property type="component" value="Unassembled WGS sequence"/>
</dbReference>
<evidence type="ECO:0000313" key="1">
    <source>
        <dbReference type="EMBL" id="KAJ3524196.1"/>
    </source>
</evidence>
<gene>
    <name evidence="1" type="ORF">NM208_g12148</name>
</gene>
<dbReference type="EMBL" id="JANRMS010002120">
    <property type="protein sequence ID" value="KAJ3524196.1"/>
    <property type="molecule type" value="Genomic_DNA"/>
</dbReference>
<comment type="caution">
    <text evidence="1">The sequence shown here is derived from an EMBL/GenBank/DDBJ whole genome shotgun (WGS) entry which is preliminary data.</text>
</comment>
<sequence length="198" mass="21888">MSVTPKTDQKLANEAPLHSTTTCLDTPRPTLDFDIHIAGVLGEKSFRASGEQPRQITTIVDGLWSSSFGRGKVLSGGYSFDMLHKESPSRIVEAILKLKTNDEVPATLEIRTRGTISGPSDILDKLLDPLTPDTIDSRLYSLRMFSDIKTSDLRYAETVNVGMWVSSCVWHNRQIIIESVGLSPKETELTSTSSYRVS</sequence>
<reference evidence="1" key="1">
    <citation type="submission" date="2022-08" db="EMBL/GenBank/DDBJ databases">
        <title>Genome Sequence of Fusarium decemcellulare.</title>
        <authorList>
            <person name="Buettner E."/>
        </authorList>
    </citation>
    <scope>NUCLEOTIDE SEQUENCE</scope>
    <source>
        <strain evidence="1">Babe19</strain>
    </source>
</reference>
<name>A0ACC1RQZ6_9HYPO</name>